<organism evidence="2 3">
    <name type="scientific">Paractinoplanes toevensis</name>
    <dbReference type="NCBI Taxonomy" id="571911"/>
    <lineage>
        <taxon>Bacteria</taxon>
        <taxon>Bacillati</taxon>
        <taxon>Actinomycetota</taxon>
        <taxon>Actinomycetes</taxon>
        <taxon>Micromonosporales</taxon>
        <taxon>Micromonosporaceae</taxon>
        <taxon>Paractinoplanes</taxon>
    </lineage>
</organism>
<name>A0A919WAQ0_9ACTN</name>
<evidence type="ECO:0000313" key="3">
    <source>
        <dbReference type="Proteomes" id="UP000677082"/>
    </source>
</evidence>
<dbReference type="AlphaFoldDB" id="A0A919WAQ0"/>
<dbReference type="RefSeq" id="WP_213012428.1">
    <property type="nucleotide sequence ID" value="NZ_BOQN01000128.1"/>
</dbReference>
<gene>
    <name evidence="2" type="ORF">Ato02nite_085470</name>
</gene>
<sequence>MLIILVFALAAFAGATFCVLDRPVAVNKQLNRRLSTGLLGISAATVAVVLIYAAATVVSGGGPG</sequence>
<proteinExistence type="predicted"/>
<dbReference type="Proteomes" id="UP000677082">
    <property type="component" value="Unassembled WGS sequence"/>
</dbReference>
<reference evidence="2 3" key="1">
    <citation type="submission" date="2021-03" db="EMBL/GenBank/DDBJ databases">
        <title>Whole genome shotgun sequence of Actinoplanes toevensis NBRC 105298.</title>
        <authorList>
            <person name="Komaki H."/>
            <person name="Tamura T."/>
        </authorList>
    </citation>
    <scope>NUCLEOTIDE SEQUENCE [LARGE SCALE GENOMIC DNA]</scope>
    <source>
        <strain evidence="2 3">NBRC 105298</strain>
    </source>
</reference>
<keyword evidence="1" id="KW-0812">Transmembrane</keyword>
<evidence type="ECO:0000256" key="1">
    <source>
        <dbReference type="SAM" id="Phobius"/>
    </source>
</evidence>
<keyword evidence="1" id="KW-0472">Membrane</keyword>
<evidence type="ECO:0000313" key="2">
    <source>
        <dbReference type="EMBL" id="GIM96754.1"/>
    </source>
</evidence>
<keyword evidence="3" id="KW-1185">Reference proteome</keyword>
<dbReference type="EMBL" id="BOQN01000128">
    <property type="protein sequence ID" value="GIM96754.1"/>
    <property type="molecule type" value="Genomic_DNA"/>
</dbReference>
<keyword evidence="1" id="KW-1133">Transmembrane helix</keyword>
<protein>
    <submittedName>
        <fullName evidence="2">Uncharacterized protein</fullName>
    </submittedName>
</protein>
<feature type="transmembrane region" description="Helical" evidence="1">
    <location>
        <begin position="34"/>
        <end position="58"/>
    </location>
</feature>
<accession>A0A919WAQ0</accession>
<comment type="caution">
    <text evidence="2">The sequence shown here is derived from an EMBL/GenBank/DDBJ whole genome shotgun (WGS) entry which is preliminary data.</text>
</comment>